<feature type="compositionally biased region" description="Basic and acidic residues" evidence="1">
    <location>
        <begin position="118"/>
        <end position="177"/>
    </location>
</feature>
<name>A0A0C3B2V0_SERVB</name>
<dbReference type="AlphaFoldDB" id="A0A0C3B2V0"/>
<feature type="compositionally biased region" description="Pro residues" evidence="1">
    <location>
        <begin position="190"/>
        <end position="206"/>
    </location>
</feature>
<accession>A0A0C3B2V0</accession>
<dbReference type="EMBL" id="KN824310">
    <property type="protein sequence ID" value="KIM25856.1"/>
    <property type="molecule type" value="Genomic_DNA"/>
</dbReference>
<sequence length="308" mass="35522">MIGHLGDDCLRERMDDRTNEASAFGIANVLHGPFGPRYRRVADDIYKEMDSTKYILFGDQLLDESSLALLRDEPPQYGYDAHVPDDMPLKPGQSGRQRERERLGRERKVADEDEDDWFSNRKERPAPVRNDRRDGRDRNRDTRHDRSRGYSERDRERDRDRDNRRDRDRDRDRRRDGSVLYSTRGGYDRPPQPSMSPPPMPPPPTGYPSSIDMAAGYHHSSSSKQSASGSTGFSIRGAAGRPKEDRYDAVESGSRGYGGSSKDRNHRGDSHDRGYRRNDKGSSGGGSRHHSGRERDRYDEPRRRHDRY</sequence>
<keyword evidence="3" id="KW-1185">Reference proteome</keyword>
<reference evidence="2 3" key="1">
    <citation type="submission" date="2014-04" db="EMBL/GenBank/DDBJ databases">
        <authorList>
            <consortium name="DOE Joint Genome Institute"/>
            <person name="Kuo A."/>
            <person name="Zuccaro A."/>
            <person name="Kohler A."/>
            <person name="Nagy L.G."/>
            <person name="Floudas D."/>
            <person name="Copeland A."/>
            <person name="Barry K.W."/>
            <person name="Cichocki N."/>
            <person name="Veneault-Fourrey C."/>
            <person name="LaButti K."/>
            <person name="Lindquist E.A."/>
            <person name="Lipzen A."/>
            <person name="Lundell T."/>
            <person name="Morin E."/>
            <person name="Murat C."/>
            <person name="Sun H."/>
            <person name="Tunlid A."/>
            <person name="Henrissat B."/>
            <person name="Grigoriev I.V."/>
            <person name="Hibbett D.S."/>
            <person name="Martin F."/>
            <person name="Nordberg H.P."/>
            <person name="Cantor M.N."/>
            <person name="Hua S.X."/>
        </authorList>
    </citation>
    <scope>NUCLEOTIDE SEQUENCE [LARGE SCALE GENOMIC DNA]</scope>
    <source>
        <strain evidence="2 3">MAFF 305830</strain>
    </source>
</reference>
<evidence type="ECO:0000256" key="1">
    <source>
        <dbReference type="SAM" id="MobiDB-lite"/>
    </source>
</evidence>
<dbReference type="OrthoDB" id="7608935at2759"/>
<proteinExistence type="predicted"/>
<dbReference type="HOGENOM" id="CLU_918654_0_0_1"/>
<feature type="compositionally biased region" description="Basic and acidic residues" evidence="1">
    <location>
        <begin position="96"/>
        <end position="110"/>
    </location>
</feature>
<gene>
    <name evidence="2" type="ORF">M408DRAFT_25754</name>
</gene>
<feature type="compositionally biased region" description="Low complexity" evidence="1">
    <location>
        <begin position="220"/>
        <end position="234"/>
    </location>
</feature>
<reference evidence="3" key="2">
    <citation type="submission" date="2015-01" db="EMBL/GenBank/DDBJ databases">
        <title>Evolutionary Origins and Diversification of the Mycorrhizal Mutualists.</title>
        <authorList>
            <consortium name="DOE Joint Genome Institute"/>
            <consortium name="Mycorrhizal Genomics Consortium"/>
            <person name="Kohler A."/>
            <person name="Kuo A."/>
            <person name="Nagy L.G."/>
            <person name="Floudas D."/>
            <person name="Copeland A."/>
            <person name="Barry K.W."/>
            <person name="Cichocki N."/>
            <person name="Veneault-Fourrey C."/>
            <person name="LaButti K."/>
            <person name="Lindquist E.A."/>
            <person name="Lipzen A."/>
            <person name="Lundell T."/>
            <person name="Morin E."/>
            <person name="Murat C."/>
            <person name="Riley R."/>
            <person name="Ohm R."/>
            <person name="Sun H."/>
            <person name="Tunlid A."/>
            <person name="Henrissat B."/>
            <person name="Grigoriev I.V."/>
            <person name="Hibbett D.S."/>
            <person name="Martin F."/>
        </authorList>
    </citation>
    <scope>NUCLEOTIDE SEQUENCE [LARGE SCALE GENOMIC DNA]</scope>
    <source>
        <strain evidence="3">MAFF 305830</strain>
    </source>
</reference>
<feature type="region of interest" description="Disordered" evidence="1">
    <location>
        <begin position="75"/>
        <end position="308"/>
    </location>
</feature>
<protein>
    <submittedName>
        <fullName evidence="2">Uncharacterized protein</fullName>
    </submittedName>
</protein>
<feature type="compositionally biased region" description="Basic and acidic residues" evidence="1">
    <location>
        <begin position="293"/>
        <end position="308"/>
    </location>
</feature>
<organism evidence="2 3">
    <name type="scientific">Serendipita vermifera MAFF 305830</name>
    <dbReference type="NCBI Taxonomy" id="933852"/>
    <lineage>
        <taxon>Eukaryota</taxon>
        <taxon>Fungi</taxon>
        <taxon>Dikarya</taxon>
        <taxon>Basidiomycota</taxon>
        <taxon>Agaricomycotina</taxon>
        <taxon>Agaricomycetes</taxon>
        <taxon>Sebacinales</taxon>
        <taxon>Serendipitaceae</taxon>
        <taxon>Serendipita</taxon>
    </lineage>
</organism>
<evidence type="ECO:0000313" key="3">
    <source>
        <dbReference type="Proteomes" id="UP000054097"/>
    </source>
</evidence>
<feature type="compositionally biased region" description="Basic and acidic residues" evidence="1">
    <location>
        <begin position="261"/>
        <end position="280"/>
    </location>
</feature>
<evidence type="ECO:0000313" key="2">
    <source>
        <dbReference type="EMBL" id="KIM25856.1"/>
    </source>
</evidence>
<dbReference type="Proteomes" id="UP000054097">
    <property type="component" value="Unassembled WGS sequence"/>
</dbReference>